<proteinExistence type="predicted"/>
<reference evidence="1" key="1">
    <citation type="journal article" date="2019" name="Sci. Rep.">
        <title>Draft genome of Tanacetum cinerariifolium, the natural source of mosquito coil.</title>
        <authorList>
            <person name="Yamashiro T."/>
            <person name="Shiraishi A."/>
            <person name="Satake H."/>
            <person name="Nakayama K."/>
        </authorList>
    </citation>
    <scope>NUCLEOTIDE SEQUENCE</scope>
</reference>
<evidence type="ECO:0000313" key="1">
    <source>
        <dbReference type="EMBL" id="GEU77382.1"/>
    </source>
</evidence>
<protein>
    <submittedName>
        <fullName evidence="1">Uncharacterized protein</fullName>
    </submittedName>
</protein>
<sequence>MSVTRIARSFGLLTNELTDALSIEPSPHVFKQKSLIAIGVITELQNGMCVWPAPRAVKEEEEAEDEAEGDAGHGGVGVFADIYRNKSQGDWQVLQIDSFIGYEADYPPYGYHRHMPPGYAYHPRPSHDGSS</sequence>
<comment type="caution">
    <text evidence="1">The sequence shown here is derived from an EMBL/GenBank/DDBJ whole genome shotgun (WGS) entry which is preliminary data.</text>
</comment>
<name>A0A6L2MX72_TANCI</name>
<dbReference type="AlphaFoldDB" id="A0A6L2MX72"/>
<dbReference type="EMBL" id="BKCJ010007461">
    <property type="protein sequence ID" value="GEU77382.1"/>
    <property type="molecule type" value="Genomic_DNA"/>
</dbReference>
<organism evidence="1">
    <name type="scientific">Tanacetum cinerariifolium</name>
    <name type="common">Dalmatian daisy</name>
    <name type="synonym">Chrysanthemum cinerariifolium</name>
    <dbReference type="NCBI Taxonomy" id="118510"/>
    <lineage>
        <taxon>Eukaryota</taxon>
        <taxon>Viridiplantae</taxon>
        <taxon>Streptophyta</taxon>
        <taxon>Embryophyta</taxon>
        <taxon>Tracheophyta</taxon>
        <taxon>Spermatophyta</taxon>
        <taxon>Magnoliopsida</taxon>
        <taxon>eudicotyledons</taxon>
        <taxon>Gunneridae</taxon>
        <taxon>Pentapetalae</taxon>
        <taxon>asterids</taxon>
        <taxon>campanulids</taxon>
        <taxon>Asterales</taxon>
        <taxon>Asteraceae</taxon>
        <taxon>Asteroideae</taxon>
        <taxon>Anthemideae</taxon>
        <taxon>Anthemidinae</taxon>
        <taxon>Tanacetum</taxon>
    </lineage>
</organism>
<gene>
    <name evidence="1" type="ORF">Tci_049360</name>
</gene>
<accession>A0A6L2MX72</accession>